<sequence length="149" mass="17022">MSKQPSREDIRRFLLDKISSLKKEIELYEFLLKMLEQSLPGEESQAKQKDILEVRVDNKTIGLITKHIGGLNLKFTVDMPEKLFEPDSLSRRLKMLGDTIKLSVSSDEKGFVREVNVTGIASSIILDGALEILRQYVIDRYLLITSPKK</sequence>
<organism evidence="1">
    <name type="scientific">Fervidicoccus fontis</name>
    <dbReference type="NCBI Taxonomy" id="683846"/>
    <lineage>
        <taxon>Archaea</taxon>
        <taxon>Thermoproteota</taxon>
        <taxon>Thermoprotei</taxon>
        <taxon>Fervidicoccales</taxon>
        <taxon>Fervidicoccaceae</taxon>
        <taxon>Fervidicoccus</taxon>
    </lineage>
</organism>
<evidence type="ECO:0000313" key="1">
    <source>
        <dbReference type="EMBL" id="HDS10835.1"/>
    </source>
</evidence>
<protein>
    <recommendedName>
        <fullName evidence="2">DUF2299 domain-containing protein</fullName>
    </recommendedName>
</protein>
<name>A0A7C1E484_9CREN</name>
<dbReference type="EMBL" id="DSDY01000136">
    <property type="protein sequence ID" value="HDS10835.1"/>
    <property type="molecule type" value="Genomic_DNA"/>
</dbReference>
<gene>
    <name evidence="1" type="ORF">ENO04_04390</name>
</gene>
<evidence type="ECO:0008006" key="2">
    <source>
        <dbReference type="Google" id="ProtNLM"/>
    </source>
</evidence>
<reference evidence="1" key="1">
    <citation type="journal article" date="2020" name="mSystems">
        <title>Genome- and Community-Level Interaction Insights into Carbon Utilization and Element Cycling Functions of Hydrothermarchaeota in Hydrothermal Sediment.</title>
        <authorList>
            <person name="Zhou Z."/>
            <person name="Liu Y."/>
            <person name="Xu W."/>
            <person name="Pan J."/>
            <person name="Luo Z.H."/>
            <person name="Li M."/>
        </authorList>
    </citation>
    <scope>NUCLEOTIDE SEQUENCE [LARGE SCALE GENOMIC DNA]</scope>
    <source>
        <strain evidence="1">SpSt-123</strain>
    </source>
</reference>
<accession>A0A7C1E484</accession>
<comment type="caution">
    <text evidence="1">The sequence shown here is derived from an EMBL/GenBank/DDBJ whole genome shotgun (WGS) entry which is preliminary data.</text>
</comment>
<dbReference type="AlphaFoldDB" id="A0A7C1E484"/>
<proteinExistence type="predicted"/>